<dbReference type="InterPro" id="IPR026457">
    <property type="entry name" value="CSLREA_Nterm"/>
</dbReference>
<reference evidence="12" key="1">
    <citation type="submission" date="2015-07" db="EMBL/GenBank/DDBJ databases">
        <title>Draft Genome Sequences of Anaerolinea thermolimosa IMO-1, Bellilinea caldifistulae GOMI-1, Leptolinea tardivitalis YMTK-2, Levilinea saccharolytica KIBI-1,Longilinea arvoryzae KOME-1, Previously Described as Members of the Anaerolineaceae (Chloroflexi).</title>
        <authorList>
            <person name="Sekiguchi Y."/>
            <person name="Ohashi A."/>
            <person name="Matsuura N."/>
            <person name="Tourlousse M.D."/>
        </authorList>
    </citation>
    <scope>NUCLEOTIDE SEQUENCE [LARGE SCALE GENOMIC DNA]</scope>
    <source>
        <strain evidence="12">KOME-1</strain>
    </source>
</reference>
<dbReference type="InterPro" id="IPR047589">
    <property type="entry name" value="DUF11_rpt"/>
</dbReference>
<feature type="domain" description="DUF11" evidence="10">
    <location>
        <begin position="806"/>
        <end position="926"/>
    </location>
</feature>
<dbReference type="SUPFAM" id="SSF51126">
    <property type="entry name" value="Pectin lyase-like"/>
    <property type="match status" value="1"/>
</dbReference>
<dbReference type="InterPro" id="IPR032109">
    <property type="entry name" value="Big_3_5"/>
</dbReference>
<keyword evidence="6" id="KW-0472">Membrane</keyword>
<dbReference type="InterPro" id="IPR012334">
    <property type="entry name" value="Pectin_lyas_fold"/>
</dbReference>
<comment type="subcellular location">
    <subcellularLocation>
        <location evidence="1">Cell envelope</location>
    </subcellularLocation>
    <subcellularLocation>
        <location evidence="2">Cell outer membrane</location>
    </subcellularLocation>
    <subcellularLocation>
        <location evidence="3">Secreted</location>
    </subcellularLocation>
</comment>
<accession>A0A0S7BBJ0</accession>
<evidence type="ECO:0000259" key="10">
    <source>
        <dbReference type="Pfam" id="PF01345"/>
    </source>
</evidence>
<dbReference type="Gene3D" id="2.60.40.3080">
    <property type="match status" value="1"/>
</dbReference>
<dbReference type="STRING" id="360412.LARV_00341"/>
<keyword evidence="7" id="KW-0998">Cell outer membrane</keyword>
<dbReference type="InterPro" id="IPR013783">
    <property type="entry name" value="Ig-like_fold"/>
</dbReference>
<dbReference type="Pfam" id="PF02415">
    <property type="entry name" value="Chlam_PMP"/>
    <property type="match status" value="1"/>
</dbReference>
<dbReference type="Gene3D" id="2.60.40.1170">
    <property type="entry name" value="Mu homology domain, subdomain B"/>
    <property type="match status" value="1"/>
</dbReference>
<feature type="region of interest" description="Disordered" evidence="8">
    <location>
        <begin position="586"/>
        <end position="606"/>
    </location>
</feature>
<dbReference type="InterPro" id="IPR015919">
    <property type="entry name" value="Cadherin-like_sf"/>
</dbReference>
<keyword evidence="13" id="KW-1185">Reference proteome</keyword>
<evidence type="ECO:0000259" key="11">
    <source>
        <dbReference type="Pfam" id="PF16640"/>
    </source>
</evidence>
<feature type="compositionally biased region" description="Polar residues" evidence="8">
    <location>
        <begin position="586"/>
        <end position="599"/>
    </location>
</feature>
<evidence type="ECO:0000313" key="13">
    <source>
        <dbReference type="Proteomes" id="UP000055060"/>
    </source>
</evidence>
<feature type="signal peptide" evidence="9">
    <location>
        <begin position="1"/>
        <end position="28"/>
    </location>
</feature>
<dbReference type="Pfam" id="PF16640">
    <property type="entry name" value="Big_3_5"/>
    <property type="match status" value="3"/>
</dbReference>
<dbReference type="GO" id="GO:0005576">
    <property type="term" value="C:extracellular region"/>
    <property type="evidence" value="ECO:0007669"/>
    <property type="project" value="UniProtKB-SubCell"/>
</dbReference>
<evidence type="ECO:0000256" key="2">
    <source>
        <dbReference type="ARBA" id="ARBA00004442"/>
    </source>
</evidence>
<dbReference type="Gene3D" id="2.160.20.10">
    <property type="entry name" value="Single-stranded right-handed beta-helix, Pectin lyase-like"/>
    <property type="match status" value="1"/>
</dbReference>
<dbReference type="EMBL" id="DF967972">
    <property type="protein sequence ID" value="GAP12605.1"/>
    <property type="molecule type" value="Genomic_DNA"/>
</dbReference>
<dbReference type="SUPFAM" id="SSF49313">
    <property type="entry name" value="Cadherin-like"/>
    <property type="match status" value="2"/>
</dbReference>
<evidence type="ECO:0000256" key="5">
    <source>
        <dbReference type="ARBA" id="ARBA00022729"/>
    </source>
</evidence>
<feature type="chain" id="PRO_5006632865" evidence="9">
    <location>
        <begin position="29"/>
        <end position="1222"/>
    </location>
</feature>
<dbReference type="InterPro" id="IPR006626">
    <property type="entry name" value="PbH1"/>
</dbReference>
<dbReference type="GO" id="GO:0005509">
    <property type="term" value="F:calcium ion binding"/>
    <property type="evidence" value="ECO:0007669"/>
    <property type="project" value="InterPro"/>
</dbReference>
<dbReference type="InterPro" id="IPR001434">
    <property type="entry name" value="OmcB-like_DUF11"/>
</dbReference>
<dbReference type="Pfam" id="PF05345">
    <property type="entry name" value="He_PIG"/>
    <property type="match status" value="1"/>
</dbReference>
<dbReference type="NCBIfam" id="TIGR04214">
    <property type="entry name" value="CSLREA_Nterm"/>
    <property type="match status" value="1"/>
</dbReference>
<evidence type="ECO:0000256" key="4">
    <source>
        <dbReference type="ARBA" id="ARBA00022525"/>
    </source>
</evidence>
<dbReference type="SMART" id="SM00710">
    <property type="entry name" value="PbH1"/>
    <property type="match status" value="7"/>
</dbReference>
<dbReference type="PANTHER" id="PTHR34819:SF5">
    <property type="entry name" value="CONSERVED REPEAT DOMAIN PROTEIN"/>
    <property type="match status" value="1"/>
</dbReference>
<gene>
    <name evidence="12" type="ORF">LARV_00341</name>
</gene>
<dbReference type="Gene3D" id="2.60.40.10">
    <property type="entry name" value="Immunoglobulins"/>
    <property type="match status" value="5"/>
</dbReference>
<keyword evidence="5 9" id="KW-0732">Signal</keyword>
<protein>
    <submittedName>
        <fullName evidence="12">Protein containg conserved repeat domain/CSLREA domain</fullName>
    </submittedName>
</protein>
<dbReference type="PANTHER" id="PTHR34819">
    <property type="entry name" value="LARGE CYSTEINE-RICH PERIPLASMIC PROTEIN OMCB"/>
    <property type="match status" value="1"/>
</dbReference>
<dbReference type="Pfam" id="PF01345">
    <property type="entry name" value="DUF11"/>
    <property type="match status" value="2"/>
</dbReference>
<name>A0A0S7BBJ0_9CHLR</name>
<evidence type="ECO:0000256" key="9">
    <source>
        <dbReference type="SAM" id="SignalP"/>
    </source>
</evidence>
<evidence type="ECO:0000256" key="1">
    <source>
        <dbReference type="ARBA" id="ARBA00004196"/>
    </source>
</evidence>
<evidence type="ECO:0000256" key="3">
    <source>
        <dbReference type="ARBA" id="ARBA00004613"/>
    </source>
</evidence>
<dbReference type="NCBIfam" id="TIGR01451">
    <property type="entry name" value="B_ant_repeat"/>
    <property type="match status" value="2"/>
</dbReference>
<feature type="domain" description="Bacterial Ig-like" evidence="11">
    <location>
        <begin position="1029"/>
        <end position="1114"/>
    </location>
</feature>
<dbReference type="AlphaFoldDB" id="A0A0S7BBJ0"/>
<evidence type="ECO:0000256" key="7">
    <source>
        <dbReference type="ARBA" id="ARBA00023237"/>
    </source>
</evidence>
<dbReference type="Proteomes" id="UP000055060">
    <property type="component" value="Unassembled WGS sequence"/>
</dbReference>
<dbReference type="GO" id="GO:0009279">
    <property type="term" value="C:cell outer membrane"/>
    <property type="evidence" value="ECO:0007669"/>
    <property type="project" value="UniProtKB-SubCell"/>
</dbReference>
<keyword evidence="4" id="KW-0964">Secreted</keyword>
<evidence type="ECO:0000256" key="6">
    <source>
        <dbReference type="ARBA" id="ARBA00023136"/>
    </source>
</evidence>
<dbReference type="InterPro" id="IPR011050">
    <property type="entry name" value="Pectin_lyase_fold/virulence"/>
</dbReference>
<dbReference type="InterPro" id="IPR051172">
    <property type="entry name" value="Chlamydia_OmcB"/>
</dbReference>
<dbReference type="RefSeq" id="WP_075072016.1">
    <property type="nucleotide sequence ID" value="NZ_DF967972.1"/>
</dbReference>
<feature type="domain" description="Bacterial Ig-like" evidence="11">
    <location>
        <begin position="1138"/>
        <end position="1209"/>
    </location>
</feature>
<sequence length="1222" mass="121148">MKKNFWLPFSALAVVLALAFTPVPFAQAAGPFTVNTSADSHDAAPGNGLCIDPTGQCSLRAAIEEASLSAASTTISLPAGTYDLTLGELQIAPDGNRTIVLNGAGAASTLLHQTNGIDRVISIDYDVVGNVNVTISGLTISGGADQRDHFGGAGILAGSIWAPTDTLTLNNLVFTNNRVSQPDAGFNTQPGGALQMAGGNLTVSNCSFTGNSSAASPGGAIAYIASGNAGTMNITDSTFSGNQVANTALSGPSGGGAIYLNNVTATISRSTFTGNQATSSTAGAAYGGAIQINTGSLTIDHSTFTANVASGTNAKGGAIYVDSAALNISTSRLTGNQASSAGSGIFNHALNNATTTAANNWWGCNGGPTVSGCDLAVTDNAGLTFAPWIVLSHTANPNALSVGGIATLTASFLQNSAGQPLTVNDISVLLGLPVNWANAVNGSLSNQQTSIQPNGQATATFTGGAANGLAGASAQVDNAIVPANLTVTSNADLGVTKTAPAFGVAGDTINYTLTVHNNGPDAAASVVLSDPLPANLTFVSQSQTAGPTFTLSHTGNTISNTISSLPSGETATFTIVATVNATATPGSSLNNTASVSSAAQDPMPGNGSSSATSIVYTKPAITNAATASFTVATAGSFTFTATGYPTPLLSLSGSLPAGVTFTNNGNGTATLAGTPALGTVGDYPVTLTASNASLVDASQNFTLSVAKASPTLNLTVLPNPSYNGQTVTFTATVSSSLGTPTGGVQFSVDGSSLGSPVNLSGSSASLTTSTLSNGDHSIGASYIGDANFTAVSSASPVTQTVNPAADLSISKSAPSYGVVGGTLTYTLSVRNNGPDAATNVQLSDPLPVNTTFVSQSQTNGPAFTLSNAGNTISDSLNSMPSGATATFSITVSVNAAATPGSLLTNTAIVSTGAQDPVTTNNSDSAASTIYANPAITSADHAEFTVATSGSFTVTSTGYPTPALTLAGALPSGVIFSDNGDGTATMSGAPALGTVGSYPVSITANNATGSKTSQIFTLTVQKAAATLALQTSPNPSIYGQAITIRATVTSDAGTPTGTVQFSLDGNYGTMIGLDNGIAVISESQLSAGNHSIRAIYNGDDNFQFYTLTTPVTQVVSAAGTISTLAVTYGGGLFQEDALLSVSVTTVLPGAGIPTGTVTFSGGSMATTTVALDANGRATVTAPDVPRGNNTFTVTYSGGPNFVASTGTQTAFAPYVLIMPMIYK</sequence>
<dbReference type="InterPro" id="IPR003368">
    <property type="entry name" value="POMP_repeat"/>
</dbReference>
<feature type="domain" description="Bacterial Ig-like" evidence="11">
    <location>
        <begin position="715"/>
        <end position="802"/>
    </location>
</feature>
<feature type="domain" description="DUF11" evidence="10">
    <location>
        <begin position="492"/>
        <end position="612"/>
    </location>
</feature>
<evidence type="ECO:0000256" key="8">
    <source>
        <dbReference type="SAM" id="MobiDB-lite"/>
    </source>
</evidence>
<evidence type="ECO:0000313" key="12">
    <source>
        <dbReference type="EMBL" id="GAP12605.1"/>
    </source>
</evidence>
<dbReference type="OrthoDB" id="134475at2"/>
<organism evidence="12">
    <name type="scientific">Longilinea arvoryzae</name>
    <dbReference type="NCBI Taxonomy" id="360412"/>
    <lineage>
        <taxon>Bacteria</taxon>
        <taxon>Bacillati</taxon>
        <taxon>Chloroflexota</taxon>
        <taxon>Anaerolineae</taxon>
        <taxon>Anaerolineales</taxon>
        <taxon>Anaerolineaceae</taxon>
        <taxon>Longilinea</taxon>
    </lineage>
</organism>
<proteinExistence type="predicted"/>